<evidence type="ECO:0000313" key="6">
    <source>
        <dbReference type="EMBL" id="MVU83416.1"/>
    </source>
</evidence>
<evidence type="ECO:0000256" key="3">
    <source>
        <dbReference type="RuleBase" id="RU000363"/>
    </source>
</evidence>
<dbReference type="PANTHER" id="PTHR44196">
    <property type="entry name" value="DEHYDROGENASE/REDUCTASE SDR FAMILY MEMBER 7B"/>
    <property type="match status" value="1"/>
</dbReference>
<evidence type="ECO:0000256" key="2">
    <source>
        <dbReference type="ARBA" id="ARBA00023002"/>
    </source>
</evidence>
<keyword evidence="2" id="KW-0560">Oxidoreductase</keyword>
<dbReference type="InterPro" id="IPR057326">
    <property type="entry name" value="KR_dom"/>
</dbReference>
<organism evidence="6 7">
    <name type="scientific">Nocardia terrae</name>
    <dbReference type="NCBI Taxonomy" id="2675851"/>
    <lineage>
        <taxon>Bacteria</taxon>
        <taxon>Bacillati</taxon>
        <taxon>Actinomycetota</taxon>
        <taxon>Actinomycetes</taxon>
        <taxon>Mycobacteriales</taxon>
        <taxon>Nocardiaceae</taxon>
        <taxon>Nocardia</taxon>
    </lineage>
</organism>
<dbReference type="Pfam" id="PF00106">
    <property type="entry name" value="adh_short"/>
    <property type="match status" value="1"/>
</dbReference>
<dbReference type="GO" id="GO:0016491">
    <property type="term" value="F:oxidoreductase activity"/>
    <property type="evidence" value="ECO:0007669"/>
    <property type="project" value="UniProtKB-KW"/>
</dbReference>
<feature type="compositionally biased region" description="Low complexity" evidence="4">
    <location>
        <begin position="263"/>
        <end position="282"/>
    </location>
</feature>
<evidence type="ECO:0000256" key="1">
    <source>
        <dbReference type="ARBA" id="ARBA00006484"/>
    </source>
</evidence>
<accession>A0A7K1V9Z6</accession>
<dbReference type="EMBL" id="WRPP01000013">
    <property type="protein sequence ID" value="MVU83416.1"/>
    <property type="molecule type" value="Genomic_DNA"/>
</dbReference>
<dbReference type="InterPro" id="IPR036291">
    <property type="entry name" value="NAD(P)-bd_dom_sf"/>
</dbReference>
<gene>
    <name evidence="6" type="ORF">GPX89_40040</name>
</gene>
<dbReference type="InterPro" id="IPR020904">
    <property type="entry name" value="Sc_DH/Rdtase_CS"/>
</dbReference>
<reference evidence="6 7" key="1">
    <citation type="submission" date="2019-12" db="EMBL/GenBank/DDBJ databases">
        <title>Nocardia sp. nov. ET3-3 isolated from soil.</title>
        <authorList>
            <person name="Kanchanasin P."/>
            <person name="Tanasupawat S."/>
            <person name="Yuki M."/>
            <person name="Kudo T."/>
        </authorList>
    </citation>
    <scope>NUCLEOTIDE SEQUENCE [LARGE SCALE GENOMIC DNA]</scope>
    <source>
        <strain evidence="6 7">ET3-3</strain>
    </source>
</reference>
<dbReference type="SMART" id="SM00822">
    <property type="entry name" value="PKS_KR"/>
    <property type="match status" value="1"/>
</dbReference>
<evidence type="ECO:0000256" key="4">
    <source>
        <dbReference type="SAM" id="MobiDB-lite"/>
    </source>
</evidence>
<evidence type="ECO:0000259" key="5">
    <source>
        <dbReference type="SMART" id="SM00822"/>
    </source>
</evidence>
<dbReference type="AlphaFoldDB" id="A0A7K1V9Z6"/>
<dbReference type="SUPFAM" id="SSF51735">
    <property type="entry name" value="NAD(P)-binding Rossmann-fold domains"/>
    <property type="match status" value="1"/>
</dbReference>
<dbReference type="InterPro" id="IPR002347">
    <property type="entry name" value="SDR_fam"/>
</dbReference>
<feature type="domain" description="Ketoreductase" evidence="5">
    <location>
        <begin position="9"/>
        <end position="199"/>
    </location>
</feature>
<name>A0A7K1V9Z6_9NOCA</name>
<comment type="similarity">
    <text evidence="1 3">Belongs to the short-chain dehydrogenases/reductases (SDR) family.</text>
</comment>
<dbReference type="PRINTS" id="PR00081">
    <property type="entry name" value="GDHRDH"/>
</dbReference>
<dbReference type="Gene3D" id="3.40.50.720">
    <property type="entry name" value="NAD(P)-binding Rossmann-like Domain"/>
    <property type="match status" value="1"/>
</dbReference>
<comment type="caution">
    <text evidence="6">The sequence shown here is derived from an EMBL/GenBank/DDBJ whole genome shotgun (WGS) entry which is preliminary data.</text>
</comment>
<protein>
    <submittedName>
        <fullName evidence="6">SDR family NAD(P)-dependent oxidoreductase</fullName>
    </submittedName>
</protein>
<dbReference type="Proteomes" id="UP000466794">
    <property type="component" value="Unassembled WGS sequence"/>
</dbReference>
<dbReference type="PRINTS" id="PR00080">
    <property type="entry name" value="SDRFAMILY"/>
</dbReference>
<dbReference type="GO" id="GO:0016020">
    <property type="term" value="C:membrane"/>
    <property type="evidence" value="ECO:0007669"/>
    <property type="project" value="TreeGrafter"/>
</dbReference>
<dbReference type="PANTHER" id="PTHR44196:SF1">
    <property type="entry name" value="DEHYDROGENASE_REDUCTASE SDR FAMILY MEMBER 7B"/>
    <property type="match status" value="1"/>
</dbReference>
<dbReference type="CDD" id="cd05233">
    <property type="entry name" value="SDR_c"/>
    <property type="match status" value="1"/>
</dbReference>
<keyword evidence="7" id="KW-1185">Reference proteome</keyword>
<proteinExistence type="inferred from homology"/>
<sequence>MIGVRVHGSVALVTGGSSGIGAAIAERLAARGAQVLVHGHLAEEVEAISERLGGRGLVADFAMPEQRTGLAREALAAFGRVDILVANAGLGWSGPFTEMPLDRLRRVVDVNLLGHMELTRLLLPGMVERDCGSVCFTSSIAGRLGVAGEAVYAASKAGIDMFAESLRAEAAGTGVEIGVVVPAAVRTGFFDRRGRPYDRTLPRPIAPEVVADAALRMITDGTPETWVPGWLRAAAAIRTLAPAGYRRLSRRFGEPIRLTGPNSGDTASGGRAATGDAATGQG</sequence>
<dbReference type="PROSITE" id="PS00061">
    <property type="entry name" value="ADH_SHORT"/>
    <property type="match status" value="1"/>
</dbReference>
<feature type="region of interest" description="Disordered" evidence="4">
    <location>
        <begin position="255"/>
        <end position="282"/>
    </location>
</feature>
<evidence type="ECO:0000313" key="7">
    <source>
        <dbReference type="Proteomes" id="UP000466794"/>
    </source>
</evidence>